<dbReference type="InterPro" id="IPR006430">
    <property type="entry name" value="Phage_portal_PBSX"/>
</dbReference>
<accession>A0AAJ4W9K4</accession>
<organism evidence="2 3">
    <name type="scientific">Pragia fontium DSM 5563 = ATCC 49100</name>
    <dbReference type="NCBI Taxonomy" id="1122977"/>
    <lineage>
        <taxon>Bacteria</taxon>
        <taxon>Pseudomonadati</taxon>
        <taxon>Pseudomonadota</taxon>
        <taxon>Gammaproteobacteria</taxon>
        <taxon>Enterobacterales</taxon>
        <taxon>Budviciaceae</taxon>
        <taxon>Pragia</taxon>
    </lineage>
</organism>
<dbReference type="PIRSF" id="PIRSF018494">
    <property type="entry name" value="PBSX_VPQ"/>
    <property type="match status" value="1"/>
</dbReference>
<evidence type="ECO:0000313" key="2">
    <source>
        <dbReference type="EMBL" id="SFC49306.1"/>
    </source>
</evidence>
<dbReference type="EMBL" id="FOLW01000002">
    <property type="protein sequence ID" value="SFC49306.1"/>
    <property type="molecule type" value="Genomic_DNA"/>
</dbReference>
<name>A0AAJ4W9K4_9GAMM</name>
<dbReference type="Pfam" id="PF04860">
    <property type="entry name" value="Phage_portal"/>
    <property type="match status" value="1"/>
</dbReference>
<sequence>MKKRHHRRGKVSATVNNKHMSVINFGKPEPVLTTGTDYENIRYDGDNDHYTLPINRLALAQLVNLNSQHGGIIYHRKNMLLSDYIDGGLSHEEIEAVCFDFLIFGDVAIVKVRNGYGQVIGLAPLPSLYLRRRKNGNFLVLQDDEPLEYSPDDIIYIKQYDPQQPIYGLPDYISGIHAALLNSEATLFRRKYYHNGAHMGFILYANDPNMTDEIEEEIKRKIQDSQGVGNFRNLFVNIPNGEPDGIKIMPVGDVSAKDEFANVKNISGQDVFTAHRFPAGLGGLIPGPGVTLPDPEKSRNTYRKDEIIPIQKRLINAINQDKEIAAISSLQVNFDIDENIPKAA</sequence>
<dbReference type="RefSeq" id="WP_074821390.1">
    <property type="nucleotide sequence ID" value="NZ_FOLW01000002.1"/>
</dbReference>
<evidence type="ECO:0000313" key="3">
    <source>
        <dbReference type="Proteomes" id="UP000226420"/>
    </source>
</evidence>
<evidence type="ECO:0000256" key="1">
    <source>
        <dbReference type="ARBA" id="ARBA00006799"/>
    </source>
</evidence>
<dbReference type="NCBIfam" id="TIGR01540">
    <property type="entry name" value="portal_PBSX"/>
    <property type="match status" value="1"/>
</dbReference>
<proteinExistence type="inferred from homology"/>
<dbReference type="InterPro" id="IPR030935">
    <property type="entry name" value="PBSX_Proteobac"/>
</dbReference>
<dbReference type="AlphaFoldDB" id="A0AAJ4W9K4"/>
<comment type="similarity">
    <text evidence="1">Belongs to the phage portal family. PBSX subfamily.</text>
</comment>
<comment type="caution">
    <text evidence="2">The sequence shown here is derived from an EMBL/GenBank/DDBJ whole genome shotgun (WGS) entry which is preliminary data.</text>
</comment>
<dbReference type="Proteomes" id="UP000226420">
    <property type="component" value="Unassembled WGS sequence"/>
</dbReference>
<protein>
    <submittedName>
        <fullName evidence="2">Phage portal protein, PBSX family</fullName>
    </submittedName>
</protein>
<reference evidence="2 3" key="1">
    <citation type="submission" date="2016-10" db="EMBL/GenBank/DDBJ databases">
        <authorList>
            <person name="Varghese N."/>
            <person name="Submissions S."/>
        </authorList>
    </citation>
    <scope>NUCLEOTIDE SEQUENCE [LARGE SCALE GENOMIC DNA]</scope>
    <source>
        <strain evidence="2 3">DSM 5563</strain>
    </source>
</reference>
<dbReference type="InterPro" id="IPR006944">
    <property type="entry name" value="Phage/GTA_portal"/>
</dbReference>
<gene>
    <name evidence="2" type="ORF">SAMN02745723_102501</name>
</gene>